<protein>
    <recommendedName>
        <fullName evidence="3">TonB dependent receptor</fullName>
    </recommendedName>
</protein>
<organism evidence="1 2">
    <name type="scientific">Pseudoalteromonas denitrificans DSM 6059</name>
    <dbReference type="NCBI Taxonomy" id="1123010"/>
    <lineage>
        <taxon>Bacteria</taxon>
        <taxon>Pseudomonadati</taxon>
        <taxon>Pseudomonadota</taxon>
        <taxon>Gammaproteobacteria</taxon>
        <taxon>Alteromonadales</taxon>
        <taxon>Pseudoalteromonadaceae</taxon>
        <taxon>Pseudoalteromonas</taxon>
    </lineage>
</organism>
<evidence type="ECO:0000313" key="2">
    <source>
        <dbReference type="Proteomes" id="UP000198862"/>
    </source>
</evidence>
<dbReference type="RefSeq" id="WP_245763929.1">
    <property type="nucleotide sequence ID" value="NZ_FOLO01000087.1"/>
</dbReference>
<proteinExistence type="predicted"/>
<name>A0A1I1UE72_9GAMM</name>
<dbReference type="Proteomes" id="UP000198862">
    <property type="component" value="Unassembled WGS sequence"/>
</dbReference>
<dbReference type="EMBL" id="FOLO01000087">
    <property type="protein sequence ID" value="SFD69142.1"/>
    <property type="molecule type" value="Genomic_DNA"/>
</dbReference>
<accession>A0A1I1UE72</accession>
<evidence type="ECO:0000313" key="1">
    <source>
        <dbReference type="EMBL" id="SFD69142.1"/>
    </source>
</evidence>
<reference evidence="1 2" key="1">
    <citation type="submission" date="2016-10" db="EMBL/GenBank/DDBJ databases">
        <authorList>
            <person name="de Groot N.N."/>
        </authorList>
    </citation>
    <scope>NUCLEOTIDE SEQUENCE [LARGE SCALE GENOMIC DNA]</scope>
    <source>
        <strain evidence="1 2">DSM 6059</strain>
    </source>
</reference>
<sequence>MLKFDFHYAFNNHSSLHLIGHNTSARYACIDDSDWICGTPKKLDNTFDFRVFYQFKNNNFLVNFGVNRILNDNNHLIQPYRGSQSPILGQGRQIMFDIKYTF</sequence>
<dbReference type="AlphaFoldDB" id="A0A1I1UE72"/>
<keyword evidence="2" id="KW-1185">Reference proteome</keyword>
<dbReference type="STRING" id="1123010.SAMN02745724_05208"/>
<evidence type="ECO:0008006" key="3">
    <source>
        <dbReference type="Google" id="ProtNLM"/>
    </source>
</evidence>
<gene>
    <name evidence="1" type="ORF">SAMN02745724_05208</name>
</gene>